<reference evidence="1" key="2">
    <citation type="submission" date="2017-12" db="EMBL/GenBank/DDBJ databases">
        <title>Coralsnake Venomics: Analyses of Venom Gland Transcriptomes and Proteomes of Six Brazilian Taxa.</title>
        <authorList>
            <person name="Aird S.D."/>
            <person name="Jorge da Silva N."/>
            <person name="Qiu L."/>
            <person name="Villar-Briones A."/>
            <person name="Aparecida-Saddi V."/>
            <person name="Campos-Telles M.P."/>
            <person name="Grau M."/>
            <person name="Mikheyev A.S."/>
        </authorList>
    </citation>
    <scope>NUCLEOTIDE SEQUENCE</scope>
    <source>
        <tissue evidence="1">Venom_gland</tissue>
    </source>
</reference>
<reference evidence="1" key="1">
    <citation type="submission" date="2017-07" db="EMBL/GenBank/DDBJ databases">
        <authorList>
            <person name="Mikheyev A."/>
            <person name="Grau M."/>
        </authorList>
    </citation>
    <scope>NUCLEOTIDE SEQUENCE</scope>
    <source>
        <tissue evidence="1">Venom_gland</tissue>
    </source>
</reference>
<accession>A0A2H6N6F8</accession>
<organism evidence="1">
    <name type="scientific">Micrurus carvalhoi</name>
    <dbReference type="NCBI Taxonomy" id="3147026"/>
    <lineage>
        <taxon>Eukaryota</taxon>
        <taxon>Metazoa</taxon>
        <taxon>Chordata</taxon>
        <taxon>Craniata</taxon>
        <taxon>Vertebrata</taxon>
        <taxon>Euteleostomi</taxon>
        <taxon>Lepidosauria</taxon>
        <taxon>Squamata</taxon>
        <taxon>Bifurcata</taxon>
        <taxon>Unidentata</taxon>
        <taxon>Episquamata</taxon>
        <taxon>Toxicofera</taxon>
        <taxon>Serpentes</taxon>
        <taxon>Colubroidea</taxon>
        <taxon>Elapidae</taxon>
        <taxon>Elapinae</taxon>
        <taxon>Micrurus</taxon>
    </lineage>
</organism>
<dbReference type="EMBL" id="IACI01059687">
    <property type="protein sequence ID" value="LAA25625.1"/>
    <property type="molecule type" value="Transcribed_RNA"/>
</dbReference>
<proteinExistence type="predicted"/>
<evidence type="ECO:0000313" key="1">
    <source>
        <dbReference type="EMBL" id="LAA25625.1"/>
    </source>
</evidence>
<protein>
    <submittedName>
        <fullName evidence="1">Uncharacterized protein</fullName>
    </submittedName>
</protein>
<dbReference type="Gene3D" id="3.40.50.10130">
    <property type="match status" value="1"/>
</dbReference>
<dbReference type="AlphaFoldDB" id="A0A2H6N6F8"/>
<name>A0A2H6N6F8_9SAUR</name>
<sequence length="112" mass="12999">MDGWNGLLEHAGSDILLEVLDSLDCKYHIEHQIIPYSITWKRKVFSSTSGSDSCQEETAVEREVLLVMQPSYFLRQLSSSMQVLYSTLICEYKYEWQGFPSQLLNCPLLLRF</sequence>